<gene>
    <name evidence="1" type="primary">60</name>
    <name evidence="1" type="ORF">SEA_FORZA_60</name>
</gene>
<evidence type="ECO:0000313" key="2">
    <source>
        <dbReference type="Proteomes" id="UP000423482"/>
    </source>
</evidence>
<accession>A0A650EY90</accession>
<proteinExistence type="predicted"/>
<dbReference type="RefSeq" id="YP_010648940.1">
    <property type="nucleotide sequence ID" value="NC_070763.1"/>
</dbReference>
<organism evidence="1 2">
    <name type="scientific">Gordonia phage Forza</name>
    <dbReference type="NCBI Taxonomy" id="2571247"/>
    <lineage>
        <taxon>Viruses</taxon>
        <taxon>Duplodnaviria</taxon>
        <taxon>Heunggongvirae</taxon>
        <taxon>Uroviricota</taxon>
        <taxon>Caudoviricetes</taxon>
        <taxon>Forzavirus</taxon>
        <taxon>Forzavirus forza</taxon>
    </lineage>
</organism>
<reference evidence="1 2" key="1">
    <citation type="submission" date="2019-04" db="EMBL/GenBank/DDBJ databases">
        <authorList>
            <person name="Pope W.H."/>
            <person name="Garlena R.A."/>
            <person name="Russell D.A."/>
            <person name="Jacobs-Sera D."/>
            <person name="Hatfull G.F."/>
        </authorList>
    </citation>
    <scope>NUCLEOTIDE SEQUENCE [LARGE SCALE GENOMIC DNA]</scope>
</reference>
<evidence type="ECO:0000313" key="1">
    <source>
        <dbReference type="EMBL" id="QGT55053.1"/>
    </source>
</evidence>
<dbReference type="GeneID" id="77924428"/>
<sequence length="73" mass="8474">MSDVLVTDDEFEYGIWRYPNPDMPSKAPQGYLWLAGMSRKQAERWIDEWINDGGRPGAFSVVRRPRGAWTRVS</sequence>
<name>A0A650EY90_9CAUD</name>
<dbReference type="KEGG" id="vg:77924428"/>
<keyword evidence="2" id="KW-1185">Reference proteome</keyword>
<dbReference type="EMBL" id="MK814760">
    <property type="protein sequence ID" value="QGT55053.1"/>
    <property type="molecule type" value="Genomic_DNA"/>
</dbReference>
<protein>
    <submittedName>
        <fullName evidence="1">Uncharacterized protein</fullName>
    </submittedName>
</protein>
<dbReference type="Proteomes" id="UP000423482">
    <property type="component" value="Segment"/>
</dbReference>